<evidence type="ECO:0000313" key="2">
    <source>
        <dbReference type="Proteomes" id="UP000821865"/>
    </source>
</evidence>
<proteinExistence type="predicted"/>
<evidence type="ECO:0000313" key="1">
    <source>
        <dbReference type="EMBL" id="KAH7959544.1"/>
    </source>
</evidence>
<keyword evidence="2" id="KW-1185">Reference proteome</keyword>
<accession>A0ACB8D583</accession>
<dbReference type="EMBL" id="CM023472">
    <property type="protein sequence ID" value="KAH7959544.1"/>
    <property type="molecule type" value="Genomic_DNA"/>
</dbReference>
<protein>
    <submittedName>
        <fullName evidence="1">Uncharacterized protein</fullName>
    </submittedName>
</protein>
<organism evidence="1 2">
    <name type="scientific">Dermacentor silvarum</name>
    <name type="common">Tick</name>
    <dbReference type="NCBI Taxonomy" id="543639"/>
    <lineage>
        <taxon>Eukaryota</taxon>
        <taxon>Metazoa</taxon>
        <taxon>Ecdysozoa</taxon>
        <taxon>Arthropoda</taxon>
        <taxon>Chelicerata</taxon>
        <taxon>Arachnida</taxon>
        <taxon>Acari</taxon>
        <taxon>Parasitiformes</taxon>
        <taxon>Ixodida</taxon>
        <taxon>Ixodoidea</taxon>
        <taxon>Ixodidae</taxon>
        <taxon>Rhipicephalinae</taxon>
        <taxon>Dermacentor</taxon>
    </lineage>
</organism>
<sequence>MPYHVEGEELSPQEFEDDPRWSRAIRARNKIYPALKQAPASDASALSGSPAGPGKPAAPPQGKSASPKLKKHHPLPRLPATDFKIVFRPRGGLDLRPINGGALLPILCAGAEIDYNQARSQDKLRINPHNNSLTVSTPSEPRMKRYVQPQGLQLNDQQYPMKAYVAAPDNAIKGILYNAVYNQSQEEIFEDLVALNPSRTFTIADARQLGRTKSILVTFINTTEVPRQLNFYGAVYSCHPFKAKVEACFNCRKPGHRADACPKERTGLCPRCGIAHPVKPTPDCTPKCILCGGAHFTGTRRCKVRFDRSGNSSNNTAKSTTRTTPPASPPPVSPPESSRNSRSHHRSPSRSRSRSRTSSRQGRHRSRSVSFPPLPGQKDQNIEKQNLVVVGTKEERVLPILLGLDKLRLTDRTINVQAYLKATDNMGKGVIRLANTFTTDYILENTTSPHNQIIGARRLGSTNVVALTFEHSNLPRCVFFLNEASLVQKYRKTNAICATCGKPGHRTDVCPAPVPENERCALCGKTGVDASQPHECHPRCVFCGGPHVAGSRDCPRRYRQPAPSKSANPPAGQTRGRSRTPTRHHNGQRDITSVAGKETRERSTSRSRSGSRVGSPSRSRSRSKGRRSRSSGRRPAQQHTRQGQTTSTPPVLKLTGPQVSWASVVASPRTQNSSRNTESPIIAQLQSTIEQQNRTLAQLQQLVAQQQQEISRLRQEIQGNKCPQTTPTAATSADCEMSPASSETPEPDTHITQRRNSLTTPTQASIVDLVDKALEQKLSAFTATITQTIEQSIMKHVSALEERNAKKLHELAMPYITQMQSIIAKHNRQVTQLNEGKHCKGVKLLSGRRDMPAAALSINPDSDDASTTPHDG</sequence>
<name>A0ACB8D583_DERSI</name>
<gene>
    <name evidence="1" type="ORF">HPB49_011836</name>
</gene>
<reference evidence="1" key="1">
    <citation type="submission" date="2020-05" db="EMBL/GenBank/DDBJ databases">
        <title>Large-scale comparative analyses of tick genomes elucidate their genetic diversity and vector capacities.</title>
        <authorList>
            <person name="Jia N."/>
            <person name="Wang J."/>
            <person name="Shi W."/>
            <person name="Du L."/>
            <person name="Sun Y."/>
            <person name="Zhan W."/>
            <person name="Jiang J."/>
            <person name="Wang Q."/>
            <person name="Zhang B."/>
            <person name="Ji P."/>
            <person name="Sakyi L.B."/>
            <person name="Cui X."/>
            <person name="Yuan T."/>
            <person name="Jiang B."/>
            <person name="Yang W."/>
            <person name="Lam T.T.-Y."/>
            <person name="Chang Q."/>
            <person name="Ding S."/>
            <person name="Wang X."/>
            <person name="Zhu J."/>
            <person name="Ruan X."/>
            <person name="Zhao L."/>
            <person name="Wei J."/>
            <person name="Que T."/>
            <person name="Du C."/>
            <person name="Cheng J."/>
            <person name="Dai P."/>
            <person name="Han X."/>
            <person name="Huang E."/>
            <person name="Gao Y."/>
            <person name="Liu J."/>
            <person name="Shao H."/>
            <person name="Ye R."/>
            <person name="Li L."/>
            <person name="Wei W."/>
            <person name="Wang X."/>
            <person name="Wang C."/>
            <person name="Yang T."/>
            <person name="Huo Q."/>
            <person name="Li W."/>
            <person name="Guo W."/>
            <person name="Chen H."/>
            <person name="Zhou L."/>
            <person name="Ni X."/>
            <person name="Tian J."/>
            <person name="Zhou Y."/>
            <person name="Sheng Y."/>
            <person name="Liu T."/>
            <person name="Pan Y."/>
            <person name="Xia L."/>
            <person name="Li J."/>
            <person name="Zhao F."/>
            <person name="Cao W."/>
        </authorList>
    </citation>
    <scope>NUCLEOTIDE SEQUENCE</scope>
    <source>
        <strain evidence="1">Dsil-2018</strain>
    </source>
</reference>
<dbReference type="Proteomes" id="UP000821865">
    <property type="component" value="Chromosome 3"/>
</dbReference>
<comment type="caution">
    <text evidence="1">The sequence shown here is derived from an EMBL/GenBank/DDBJ whole genome shotgun (WGS) entry which is preliminary data.</text>
</comment>